<organism evidence="6 7">
    <name type="scientific">Volvox africanus</name>
    <dbReference type="NCBI Taxonomy" id="51714"/>
    <lineage>
        <taxon>Eukaryota</taxon>
        <taxon>Viridiplantae</taxon>
        <taxon>Chlorophyta</taxon>
        <taxon>core chlorophytes</taxon>
        <taxon>Chlorophyceae</taxon>
        <taxon>CS clade</taxon>
        <taxon>Chlamydomonadales</taxon>
        <taxon>Volvocaceae</taxon>
        <taxon>Volvox</taxon>
    </lineage>
</organism>
<dbReference type="SUPFAM" id="SSF54695">
    <property type="entry name" value="POZ domain"/>
    <property type="match status" value="1"/>
</dbReference>
<sequence length="839" mass="85873">MEQITLSAERIISVFTRKLPGVGQQPLVCTEQGIQLLLGFDEVNLQGACTSIRLGPPLPLTTRSPEGGTAPYTWSTASGDSDGASRMPLYVVSDAGDVGNGSLCFLSTRDAIWRLDPTGLMELVAGQPGCPGHHDGPGGSAQLRSSLIMSPDGTGGLFFSDGNREYVRRARLPALSHPSTSGMTATAIAPTSLPPALAVAVATMPFRIPEWSLVHALTYDYVANVLYVCTPSTIYHAVGVGAAAGTVAPGLQAVVGSEEGPGCLDGQGRTARFGSICDAVVDSRGCLYVIDMEGPNGGAVVRKVDPAAGWAVKTLPLACLGNLDRAARLTILPGGWLCVYEWGGSKMWLMQMGLQPSQPVPPAAALLQPAAPPAEVFGAASAGPGPADLAEDFAAMLPDPWHIADITIMVGGRAFHAHSQVLIARSEYFRRRLLQKGQSGIAAAVVGTGNDGDASAPGGAPAAVPAPICAAPDAAGRRVVPLPDADPEAFSQLLRYIYTGNMEFPKPLLRLVLELANRLLLPQVVASVQQQLKLSQQHLPAQLPPLPAAAVPSASTAPPDTAGGAAPPGLAGPCIVGGGGLPAGSPGATPSPVPGPHAAADFPPQPAATPSAPRPAQVQTAPLSSGQVPSYGPTPTVPMTITPAPLPPTAEKDSDTTPSAPPADYGPPGARPQPQQSQGPQTIQPVQPQIMHSSQPQPQPQPQPQSYPSYPYAHHPGPAPPPPAFTPPPGAYNLPPQGYAVQLAGGPSQLYGATLPSATFGAPPTASGYSPAQPPPLPYGTQGPPYPRPLGMYGAAPPPSGFGALPLPYQPQGYPAPMYGGTPLSLPPPQGGGYFPPPR</sequence>
<feature type="compositionally biased region" description="Pro residues" evidence="4">
    <location>
        <begin position="659"/>
        <end position="671"/>
    </location>
</feature>
<keyword evidence="7" id="KW-1185">Reference proteome</keyword>
<reference evidence="6 7" key="1">
    <citation type="journal article" date="2023" name="IScience">
        <title>Expanded male sex-determining region conserved during the evolution of homothallism in the green alga Volvox.</title>
        <authorList>
            <person name="Yamamoto K."/>
            <person name="Matsuzaki R."/>
            <person name="Mahakham W."/>
            <person name="Heman W."/>
            <person name="Sekimoto H."/>
            <person name="Kawachi M."/>
            <person name="Minakuchi Y."/>
            <person name="Toyoda A."/>
            <person name="Nozaki H."/>
        </authorList>
    </citation>
    <scope>NUCLEOTIDE SEQUENCE [LARGE SCALE GENOMIC DNA]</scope>
    <source>
        <strain evidence="6 7">NIES-4468</strain>
    </source>
</reference>
<feature type="compositionally biased region" description="Pro residues" evidence="4">
    <location>
        <begin position="717"/>
        <end position="730"/>
    </location>
</feature>
<dbReference type="Pfam" id="PF00651">
    <property type="entry name" value="BTB"/>
    <property type="match status" value="2"/>
</dbReference>
<feature type="compositionally biased region" description="Polar residues" evidence="4">
    <location>
        <begin position="617"/>
        <end position="628"/>
    </location>
</feature>
<dbReference type="PANTHER" id="PTHR46231:SF1">
    <property type="entry name" value="ANKYRIN REPEAT AND BTB_POZ DOMAIN-CONTAINING PROTEIN 1"/>
    <property type="match status" value="1"/>
</dbReference>
<feature type="compositionally biased region" description="Low complexity" evidence="4">
    <location>
        <begin position="672"/>
        <end position="696"/>
    </location>
</feature>
<dbReference type="Gene3D" id="3.30.710.10">
    <property type="entry name" value="Potassium Channel Kv1.1, Chain A"/>
    <property type="match status" value="1"/>
</dbReference>
<dbReference type="CDD" id="cd18186">
    <property type="entry name" value="BTB_POZ_ZBTB_KLHL-like"/>
    <property type="match status" value="1"/>
</dbReference>
<feature type="compositionally biased region" description="Pro residues" evidence="4">
    <location>
        <begin position="772"/>
        <end position="788"/>
    </location>
</feature>
<dbReference type="SMART" id="SM00225">
    <property type="entry name" value="BTB"/>
    <property type="match status" value="1"/>
</dbReference>
<gene>
    <name evidence="6" type="ORF">VaNZ11_013417</name>
</gene>
<evidence type="ECO:0000256" key="3">
    <source>
        <dbReference type="ARBA" id="ARBA00023043"/>
    </source>
</evidence>
<feature type="region of interest" description="Disordered" evidence="4">
    <location>
        <begin position="545"/>
        <end position="569"/>
    </location>
</feature>
<feature type="compositionally biased region" description="Pro residues" evidence="4">
    <location>
        <begin position="825"/>
        <end position="839"/>
    </location>
</feature>
<evidence type="ECO:0000313" key="7">
    <source>
        <dbReference type="Proteomes" id="UP001165090"/>
    </source>
</evidence>
<dbReference type="InterPro" id="IPR000210">
    <property type="entry name" value="BTB/POZ_dom"/>
</dbReference>
<dbReference type="PROSITE" id="PS50097">
    <property type="entry name" value="BTB"/>
    <property type="match status" value="1"/>
</dbReference>
<evidence type="ECO:0000256" key="4">
    <source>
        <dbReference type="SAM" id="MobiDB-lite"/>
    </source>
</evidence>
<feature type="region of interest" description="Disordered" evidence="4">
    <location>
        <begin position="761"/>
        <end position="792"/>
    </location>
</feature>
<comment type="pathway">
    <text evidence="1">Protein modification; protein ubiquitination.</text>
</comment>
<dbReference type="Gene3D" id="2.120.10.30">
    <property type="entry name" value="TolB, C-terminal domain"/>
    <property type="match status" value="2"/>
</dbReference>
<dbReference type="EMBL" id="BSDZ01000080">
    <property type="protein sequence ID" value="GLI68871.1"/>
    <property type="molecule type" value="Genomic_DNA"/>
</dbReference>
<accession>A0ABQ5SI38</accession>
<proteinExistence type="predicted"/>
<evidence type="ECO:0000313" key="6">
    <source>
        <dbReference type="EMBL" id="GLI68871.1"/>
    </source>
</evidence>
<evidence type="ECO:0000259" key="5">
    <source>
        <dbReference type="PROSITE" id="PS50097"/>
    </source>
</evidence>
<feature type="region of interest" description="Disordered" evidence="4">
    <location>
        <begin position="581"/>
        <end position="743"/>
    </location>
</feature>
<dbReference type="InterPro" id="IPR011333">
    <property type="entry name" value="SKP1/BTB/POZ_sf"/>
</dbReference>
<dbReference type="InterPro" id="IPR044515">
    <property type="entry name" value="ABTB1"/>
</dbReference>
<dbReference type="Proteomes" id="UP001165090">
    <property type="component" value="Unassembled WGS sequence"/>
</dbReference>
<name>A0ABQ5SI38_9CHLO</name>
<feature type="compositionally biased region" description="Low complexity" evidence="4">
    <location>
        <begin position="548"/>
        <end position="569"/>
    </location>
</feature>
<feature type="compositionally biased region" description="Low complexity" evidence="4">
    <location>
        <begin position="706"/>
        <end position="716"/>
    </location>
</feature>
<dbReference type="PANTHER" id="PTHR46231">
    <property type="entry name" value="ANKYRIN REPEAT AND BTB/POZ DOMAIN-CONTAINING PROTEIN 1"/>
    <property type="match status" value="1"/>
</dbReference>
<evidence type="ECO:0000256" key="1">
    <source>
        <dbReference type="ARBA" id="ARBA00004906"/>
    </source>
</evidence>
<comment type="caution">
    <text evidence="6">The sequence shown here is derived from an EMBL/GenBank/DDBJ whole genome shotgun (WGS) entry which is preliminary data.</text>
</comment>
<dbReference type="SUPFAM" id="SSF63829">
    <property type="entry name" value="Calcium-dependent phosphotriesterase"/>
    <property type="match status" value="1"/>
</dbReference>
<feature type="domain" description="BTB" evidence="5">
    <location>
        <begin position="404"/>
        <end position="506"/>
    </location>
</feature>
<keyword evidence="2" id="KW-0677">Repeat</keyword>
<feature type="region of interest" description="Disordered" evidence="4">
    <location>
        <begin position="820"/>
        <end position="839"/>
    </location>
</feature>
<dbReference type="InterPro" id="IPR011042">
    <property type="entry name" value="6-blade_b-propeller_TolB-like"/>
</dbReference>
<keyword evidence="3" id="KW-0040">ANK repeat</keyword>
<protein>
    <recommendedName>
        <fullName evidence="5">BTB domain-containing protein</fullName>
    </recommendedName>
</protein>
<evidence type="ECO:0000256" key="2">
    <source>
        <dbReference type="ARBA" id="ARBA00022737"/>
    </source>
</evidence>